<organism evidence="1">
    <name type="scientific">viral metagenome</name>
    <dbReference type="NCBI Taxonomy" id="1070528"/>
    <lineage>
        <taxon>unclassified sequences</taxon>
        <taxon>metagenomes</taxon>
        <taxon>organismal metagenomes</taxon>
    </lineage>
</organism>
<reference evidence="1" key="1">
    <citation type="submission" date="2020-03" db="EMBL/GenBank/DDBJ databases">
        <title>The deep terrestrial virosphere.</title>
        <authorList>
            <person name="Holmfeldt K."/>
            <person name="Nilsson E."/>
            <person name="Simone D."/>
            <person name="Lopez-Fernandez M."/>
            <person name="Wu X."/>
            <person name="de Brujin I."/>
            <person name="Lundin D."/>
            <person name="Andersson A."/>
            <person name="Bertilsson S."/>
            <person name="Dopson M."/>
        </authorList>
    </citation>
    <scope>NUCLEOTIDE SEQUENCE</scope>
    <source>
        <strain evidence="1">MM415A00766</strain>
    </source>
</reference>
<proteinExistence type="predicted"/>
<protein>
    <submittedName>
        <fullName evidence="1">Uncharacterized protein</fullName>
    </submittedName>
</protein>
<name>A0A6M3KET8_9ZZZZ</name>
<dbReference type="EMBL" id="MT142410">
    <property type="protein sequence ID" value="QJA80174.1"/>
    <property type="molecule type" value="Genomic_DNA"/>
</dbReference>
<gene>
    <name evidence="1" type="ORF">MM415A00766_0003</name>
</gene>
<accession>A0A6M3KET8</accession>
<evidence type="ECO:0000313" key="1">
    <source>
        <dbReference type="EMBL" id="QJA80174.1"/>
    </source>
</evidence>
<dbReference type="AlphaFoldDB" id="A0A6M3KET8"/>
<sequence>MKVKATEKFQELGIEMCYQRLETEDYFALRRGEIIDLDKIPAHLLAGGYVEKVKKENKESEV</sequence>